<dbReference type="InterPro" id="IPR002156">
    <property type="entry name" value="RNaseH_domain"/>
</dbReference>
<evidence type="ECO:0000313" key="3">
    <source>
        <dbReference type="Proteomes" id="UP000176678"/>
    </source>
</evidence>
<dbReference type="GO" id="GO:0004523">
    <property type="term" value="F:RNA-DNA hybrid ribonuclease activity"/>
    <property type="evidence" value="ECO:0007669"/>
    <property type="project" value="InterPro"/>
</dbReference>
<dbReference type="AlphaFoldDB" id="A0A1F7VG25"/>
<organism evidence="2 3">
    <name type="scientific">Candidatus Uhrbacteria bacterium RIFCSPLOWO2_02_FULL_51_9</name>
    <dbReference type="NCBI Taxonomy" id="1802410"/>
    <lineage>
        <taxon>Bacteria</taxon>
        <taxon>Candidatus Uhriibacteriota</taxon>
    </lineage>
</organism>
<dbReference type="PROSITE" id="PS50879">
    <property type="entry name" value="RNASE_H_1"/>
    <property type="match status" value="1"/>
</dbReference>
<dbReference type="InterPro" id="IPR036397">
    <property type="entry name" value="RNaseH_sf"/>
</dbReference>
<dbReference type="STRING" id="1802410.A3H75_01195"/>
<comment type="caution">
    <text evidence="2">The sequence shown here is derived from an EMBL/GenBank/DDBJ whole genome shotgun (WGS) entry which is preliminary data.</text>
</comment>
<dbReference type="GO" id="GO:0003676">
    <property type="term" value="F:nucleic acid binding"/>
    <property type="evidence" value="ECO:0007669"/>
    <property type="project" value="InterPro"/>
</dbReference>
<dbReference type="PANTHER" id="PTHR46387">
    <property type="entry name" value="POLYNUCLEOTIDYL TRANSFERASE, RIBONUCLEASE H-LIKE SUPERFAMILY PROTEIN"/>
    <property type="match status" value="1"/>
</dbReference>
<protein>
    <recommendedName>
        <fullName evidence="1">RNase H type-1 domain-containing protein</fullName>
    </recommendedName>
</protein>
<dbReference type="InterPro" id="IPR012337">
    <property type="entry name" value="RNaseH-like_sf"/>
</dbReference>
<dbReference type="PANTHER" id="PTHR46387:SF2">
    <property type="entry name" value="RIBONUCLEASE HI"/>
    <property type="match status" value="1"/>
</dbReference>
<dbReference type="Gene3D" id="3.30.420.10">
    <property type="entry name" value="Ribonuclease H-like superfamily/Ribonuclease H"/>
    <property type="match status" value="1"/>
</dbReference>
<sequence>MKLITFTDGGSRNNPGPAAIGVIIKNETGKTLAAYGEYIGTETNNTAEYMAVISALKKARELGADTVECYMDSLLVVEQMNRRWKVKEPHLQKLFVQTWNAAAQFKKATFTHVRREKNKEADAQVNKTLDRRH</sequence>
<dbReference type="EMBL" id="MGES01000001">
    <property type="protein sequence ID" value="OGL89472.1"/>
    <property type="molecule type" value="Genomic_DNA"/>
</dbReference>
<proteinExistence type="predicted"/>
<dbReference type="Proteomes" id="UP000176678">
    <property type="component" value="Unassembled WGS sequence"/>
</dbReference>
<gene>
    <name evidence="2" type="ORF">A3H75_01195</name>
</gene>
<accession>A0A1F7VG25</accession>
<dbReference type="SUPFAM" id="SSF53098">
    <property type="entry name" value="Ribonuclease H-like"/>
    <property type="match status" value="1"/>
</dbReference>
<name>A0A1F7VG25_9BACT</name>
<reference evidence="2 3" key="1">
    <citation type="journal article" date="2016" name="Nat. Commun.">
        <title>Thousands of microbial genomes shed light on interconnected biogeochemical processes in an aquifer system.</title>
        <authorList>
            <person name="Anantharaman K."/>
            <person name="Brown C.T."/>
            <person name="Hug L.A."/>
            <person name="Sharon I."/>
            <person name="Castelle C.J."/>
            <person name="Probst A.J."/>
            <person name="Thomas B.C."/>
            <person name="Singh A."/>
            <person name="Wilkins M.J."/>
            <person name="Karaoz U."/>
            <person name="Brodie E.L."/>
            <person name="Williams K.H."/>
            <person name="Hubbard S.S."/>
            <person name="Banfield J.F."/>
        </authorList>
    </citation>
    <scope>NUCLEOTIDE SEQUENCE [LARGE SCALE GENOMIC DNA]</scope>
</reference>
<evidence type="ECO:0000313" key="2">
    <source>
        <dbReference type="EMBL" id="OGL89472.1"/>
    </source>
</evidence>
<evidence type="ECO:0000259" key="1">
    <source>
        <dbReference type="PROSITE" id="PS50879"/>
    </source>
</evidence>
<feature type="domain" description="RNase H type-1" evidence="1">
    <location>
        <begin position="1"/>
        <end position="133"/>
    </location>
</feature>
<dbReference type="Pfam" id="PF13456">
    <property type="entry name" value="RVT_3"/>
    <property type="match status" value="1"/>
</dbReference>
<dbReference type="CDD" id="cd09279">
    <property type="entry name" value="RNase_HI_like"/>
    <property type="match status" value="1"/>
</dbReference>